<dbReference type="Gene3D" id="1.10.10.10">
    <property type="entry name" value="Winged helix-like DNA-binding domain superfamily/Winged helix DNA-binding domain"/>
    <property type="match status" value="1"/>
</dbReference>
<sequence>MPDGTTATESMRAAIIAALPRLRRFCHAMASSPADGDDLMQSTVEKALTHCDQFRAGSRVDSWMYRIAQNLHIDRSRATRRRGTVVPVEDAYDLVGDDGRATVESRSELAAAQHALSTVPEDQRAAFVLVVVEGLSYKEAAEALEVPIGTIMSRIARARGRIERALGGDIGALQ</sequence>
<dbReference type="Pfam" id="PF08281">
    <property type="entry name" value="Sigma70_r4_2"/>
    <property type="match status" value="1"/>
</dbReference>
<reference evidence="7" key="1">
    <citation type="submission" date="2023-07" db="EMBL/GenBank/DDBJ databases">
        <title>Bacterial whole genome sequence for Sphingobium sp. HBC34.</title>
        <authorList>
            <person name="Le V."/>
            <person name="Ko S.-R."/>
            <person name="Ahn C.-Y."/>
            <person name="Oh H.-M."/>
        </authorList>
    </citation>
    <scope>NUCLEOTIDE SEQUENCE</scope>
    <source>
        <strain evidence="7">HBC34</strain>
    </source>
</reference>
<dbReference type="InterPro" id="IPR013249">
    <property type="entry name" value="RNA_pol_sigma70_r4_t2"/>
</dbReference>
<evidence type="ECO:0000256" key="4">
    <source>
        <dbReference type="ARBA" id="ARBA00023163"/>
    </source>
</evidence>
<evidence type="ECO:0000256" key="2">
    <source>
        <dbReference type="ARBA" id="ARBA00023015"/>
    </source>
</evidence>
<feature type="domain" description="RNA polymerase sigma factor 70 region 4 type 2" evidence="6">
    <location>
        <begin position="111"/>
        <end position="161"/>
    </location>
</feature>
<dbReference type="Proteomes" id="UP001176471">
    <property type="component" value="Unassembled WGS sequence"/>
</dbReference>
<dbReference type="NCBIfam" id="TIGR02937">
    <property type="entry name" value="sigma70-ECF"/>
    <property type="match status" value="1"/>
</dbReference>
<keyword evidence="4" id="KW-0804">Transcription</keyword>
<comment type="similarity">
    <text evidence="1">Belongs to the sigma-70 factor family. ECF subfamily.</text>
</comment>
<dbReference type="CDD" id="cd06171">
    <property type="entry name" value="Sigma70_r4"/>
    <property type="match status" value="1"/>
</dbReference>
<dbReference type="InterPro" id="IPR039425">
    <property type="entry name" value="RNA_pol_sigma-70-like"/>
</dbReference>
<dbReference type="EMBL" id="JAUQOM010000017">
    <property type="protein sequence ID" value="MDO7837162.1"/>
    <property type="molecule type" value="Genomic_DNA"/>
</dbReference>
<evidence type="ECO:0000256" key="3">
    <source>
        <dbReference type="ARBA" id="ARBA00023082"/>
    </source>
</evidence>
<dbReference type="SUPFAM" id="SSF88946">
    <property type="entry name" value="Sigma2 domain of RNA polymerase sigma factors"/>
    <property type="match status" value="1"/>
</dbReference>
<dbReference type="RefSeq" id="WP_304537467.1">
    <property type="nucleotide sequence ID" value="NZ_JAUQOM010000017.1"/>
</dbReference>
<dbReference type="Gene3D" id="1.10.1740.10">
    <property type="match status" value="1"/>
</dbReference>
<dbReference type="InterPro" id="IPR013325">
    <property type="entry name" value="RNA_pol_sigma_r2"/>
</dbReference>
<evidence type="ECO:0000259" key="5">
    <source>
        <dbReference type="Pfam" id="PF04542"/>
    </source>
</evidence>
<dbReference type="Pfam" id="PF04542">
    <property type="entry name" value="Sigma70_r2"/>
    <property type="match status" value="1"/>
</dbReference>
<proteinExistence type="inferred from homology"/>
<dbReference type="PANTHER" id="PTHR43133">
    <property type="entry name" value="RNA POLYMERASE ECF-TYPE SIGMA FACTO"/>
    <property type="match status" value="1"/>
</dbReference>
<dbReference type="InterPro" id="IPR013324">
    <property type="entry name" value="RNA_pol_sigma_r3/r4-like"/>
</dbReference>
<evidence type="ECO:0000256" key="1">
    <source>
        <dbReference type="ARBA" id="ARBA00010641"/>
    </source>
</evidence>
<comment type="caution">
    <text evidence="7">The sequence shown here is derived from an EMBL/GenBank/DDBJ whole genome shotgun (WGS) entry which is preliminary data.</text>
</comment>
<keyword evidence="2" id="KW-0805">Transcription regulation</keyword>
<evidence type="ECO:0000313" key="8">
    <source>
        <dbReference type="Proteomes" id="UP001176471"/>
    </source>
</evidence>
<accession>A0ABT8ZRJ1</accession>
<dbReference type="SUPFAM" id="SSF88659">
    <property type="entry name" value="Sigma3 and sigma4 domains of RNA polymerase sigma factors"/>
    <property type="match status" value="1"/>
</dbReference>
<dbReference type="InterPro" id="IPR036388">
    <property type="entry name" value="WH-like_DNA-bd_sf"/>
</dbReference>
<dbReference type="PANTHER" id="PTHR43133:SF25">
    <property type="entry name" value="RNA POLYMERASE SIGMA FACTOR RFAY-RELATED"/>
    <property type="match status" value="1"/>
</dbReference>
<keyword evidence="8" id="KW-1185">Reference proteome</keyword>
<keyword evidence="3" id="KW-0731">Sigma factor</keyword>
<name>A0ABT8ZRJ1_9SPHN</name>
<feature type="domain" description="RNA polymerase sigma-70 region 2" evidence="5">
    <location>
        <begin position="19"/>
        <end position="82"/>
    </location>
</feature>
<evidence type="ECO:0000313" key="7">
    <source>
        <dbReference type="EMBL" id="MDO7837162.1"/>
    </source>
</evidence>
<organism evidence="7 8">
    <name type="scientific">Sphingobium cyanobacteriorum</name>
    <dbReference type="NCBI Taxonomy" id="3063954"/>
    <lineage>
        <taxon>Bacteria</taxon>
        <taxon>Pseudomonadati</taxon>
        <taxon>Pseudomonadota</taxon>
        <taxon>Alphaproteobacteria</taxon>
        <taxon>Sphingomonadales</taxon>
        <taxon>Sphingomonadaceae</taxon>
        <taxon>Sphingobium</taxon>
    </lineage>
</organism>
<dbReference type="InterPro" id="IPR014284">
    <property type="entry name" value="RNA_pol_sigma-70_dom"/>
</dbReference>
<gene>
    <name evidence="7" type="ORF">Q4610_19125</name>
</gene>
<protein>
    <submittedName>
        <fullName evidence="7">RNA polymerase sigma factor</fullName>
    </submittedName>
</protein>
<dbReference type="InterPro" id="IPR007627">
    <property type="entry name" value="RNA_pol_sigma70_r2"/>
</dbReference>
<evidence type="ECO:0000259" key="6">
    <source>
        <dbReference type="Pfam" id="PF08281"/>
    </source>
</evidence>